<dbReference type="RefSeq" id="WP_279246070.1">
    <property type="nucleotide sequence ID" value="NZ_SHNN01000002.1"/>
</dbReference>
<dbReference type="Pfam" id="PF00849">
    <property type="entry name" value="PseudoU_synth_2"/>
    <property type="match status" value="1"/>
</dbReference>
<dbReference type="PROSITE" id="PS01149">
    <property type="entry name" value="PSI_RSU"/>
    <property type="match status" value="1"/>
</dbReference>
<accession>A0ABT3TG11</accession>
<evidence type="ECO:0000256" key="2">
    <source>
        <dbReference type="ARBA" id="ARBA00023235"/>
    </source>
</evidence>
<dbReference type="InterPro" id="IPR050343">
    <property type="entry name" value="RsuA_PseudoU_synthase"/>
</dbReference>
<dbReference type="Proteomes" id="UP001143362">
    <property type="component" value="Unassembled WGS sequence"/>
</dbReference>
<keyword evidence="2 3" id="KW-0413">Isomerase</keyword>
<organism evidence="5 6">
    <name type="scientific">Candidatus Litorirhabdus singularis</name>
    <dbReference type="NCBI Taxonomy" id="2518993"/>
    <lineage>
        <taxon>Bacteria</taxon>
        <taxon>Pseudomonadati</taxon>
        <taxon>Pseudomonadota</taxon>
        <taxon>Gammaproteobacteria</taxon>
        <taxon>Cellvibrionales</taxon>
        <taxon>Halieaceae</taxon>
        <taxon>Candidatus Litorirhabdus</taxon>
    </lineage>
</organism>
<dbReference type="InterPro" id="IPR006145">
    <property type="entry name" value="PsdUridine_synth_RsuA/RluA"/>
</dbReference>
<dbReference type="InterPro" id="IPR018496">
    <property type="entry name" value="PsdUridine_synth_RsuA/RluB_CS"/>
</dbReference>
<dbReference type="InterPro" id="IPR020094">
    <property type="entry name" value="TruA/RsuA/RluB/E/F_N"/>
</dbReference>
<comment type="similarity">
    <text evidence="1 3">Belongs to the pseudouridine synthase RsuA family.</text>
</comment>
<dbReference type="NCBIfam" id="TIGR00093">
    <property type="entry name" value="pseudouridine synthase"/>
    <property type="match status" value="1"/>
</dbReference>
<protein>
    <recommendedName>
        <fullName evidence="3">Pseudouridine synthase</fullName>
        <ecNumber evidence="3">5.4.99.-</ecNumber>
    </recommendedName>
</protein>
<reference evidence="5" key="1">
    <citation type="submission" date="2019-02" db="EMBL/GenBank/DDBJ databases">
        <authorList>
            <person name="Li S.-H."/>
        </authorList>
    </citation>
    <scope>NUCLEOTIDE SEQUENCE</scope>
    <source>
        <strain evidence="5">IMCC14734</strain>
    </source>
</reference>
<gene>
    <name evidence="5" type="ORF">EYC98_10200</name>
</gene>
<keyword evidence="6" id="KW-1185">Reference proteome</keyword>
<evidence type="ECO:0000259" key="4">
    <source>
        <dbReference type="Pfam" id="PF00849"/>
    </source>
</evidence>
<evidence type="ECO:0000313" key="6">
    <source>
        <dbReference type="Proteomes" id="UP001143362"/>
    </source>
</evidence>
<dbReference type="InterPro" id="IPR000748">
    <property type="entry name" value="PsdUridine_synth_RsuA/RluB/E/F"/>
</dbReference>
<name>A0ABT3TG11_9GAMM</name>
<evidence type="ECO:0000256" key="3">
    <source>
        <dbReference type="RuleBase" id="RU003887"/>
    </source>
</evidence>
<dbReference type="InterPro" id="IPR042092">
    <property type="entry name" value="PsdUridine_s_RsuA/RluB/E/F_cat"/>
</dbReference>
<feature type="domain" description="Pseudouridine synthase RsuA/RluA-like" evidence="4">
    <location>
        <begin position="5"/>
        <end position="150"/>
    </location>
</feature>
<proteinExistence type="inferred from homology"/>
<evidence type="ECO:0000256" key="1">
    <source>
        <dbReference type="ARBA" id="ARBA00008348"/>
    </source>
</evidence>
<dbReference type="EMBL" id="SHNN01000002">
    <property type="protein sequence ID" value="MCX2981233.1"/>
    <property type="molecule type" value="Genomic_DNA"/>
</dbReference>
<dbReference type="EC" id="5.4.99.-" evidence="3"/>
<dbReference type="InterPro" id="IPR020103">
    <property type="entry name" value="PsdUridine_synth_cat_dom_sf"/>
</dbReference>
<dbReference type="Gene3D" id="3.30.70.580">
    <property type="entry name" value="Pseudouridine synthase I, catalytic domain, N-terminal subdomain"/>
    <property type="match status" value="1"/>
</dbReference>
<dbReference type="PANTHER" id="PTHR47683">
    <property type="entry name" value="PSEUDOURIDINE SYNTHASE FAMILY PROTEIN-RELATED"/>
    <property type="match status" value="1"/>
</dbReference>
<sequence>MSARLYLFNKPYLVLSQFRDSEGRETLATYLEDPDIRVAGRLDYDSEGLLLLTDDGQLAQQITNPRHKTWKRYLVQVEGEPTPASLAMLRAGVALKDGYTRPAKVELLAKAPELWQREPPIRKRMNQPTSWLRLQIMEGRNRQVRRMCAAVGYPVLRLVRERIGDWQLEDMQPGEFRILPVNMPKRPTGKRG</sequence>
<dbReference type="PANTHER" id="PTHR47683:SF2">
    <property type="entry name" value="RNA-BINDING S4 DOMAIN-CONTAINING PROTEIN"/>
    <property type="match status" value="1"/>
</dbReference>
<dbReference type="Gene3D" id="3.30.70.1560">
    <property type="entry name" value="Alpha-L RNA-binding motif"/>
    <property type="match status" value="1"/>
</dbReference>
<comment type="caution">
    <text evidence="5">The sequence shown here is derived from an EMBL/GenBank/DDBJ whole genome shotgun (WGS) entry which is preliminary data.</text>
</comment>
<dbReference type="SUPFAM" id="SSF55120">
    <property type="entry name" value="Pseudouridine synthase"/>
    <property type="match status" value="1"/>
</dbReference>
<evidence type="ECO:0000313" key="5">
    <source>
        <dbReference type="EMBL" id="MCX2981233.1"/>
    </source>
</evidence>